<dbReference type="SUPFAM" id="SSF58104">
    <property type="entry name" value="Methyl-accepting chemotaxis protein (MCP) signaling domain"/>
    <property type="match status" value="1"/>
</dbReference>
<keyword evidence="9" id="KW-1185">Reference proteome</keyword>
<dbReference type="PROSITE" id="PS50885">
    <property type="entry name" value="HAMP"/>
    <property type="match status" value="2"/>
</dbReference>
<dbReference type="RefSeq" id="WP_055727141.1">
    <property type="nucleotide sequence ID" value="NZ_LMAR01000023.1"/>
</dbReference>
<dbReference type="SUPFAM" id="SSF158472">
    <property type="entry name" value="HAMP domain-like"/>
    <property type="match status" value="1"/>
</dbReference>
<dbReference type="Pfam" id="PF18947">
    <property type="entry name" value="HAMP_2"/>
    <property type="match status" value="1"/>
</dbReference>
<evidence type="ECO:0000256" key="4">
    <source>
        <dbReference type="PROSITE-ProRule" id="PRU00284"/>
    </source>
</evidence>
<dbReference type="Pfam" id="PF00015">
    <property type="entry name" value="MCPsignal"/>
    <property type="match status" value="1"/>
</dbReference>
<evidence type="ECO:0000256" key="1">
    <source>
        <dbReference type="ARBA" id="ARBA00004370"/>
    </source>
</evidence>
<dbReference type="AlphaFoldDB" id="A0A0Q3I8P7"/>
<dbReference type="InterPro" id="IPR003660">
    <property type="entry name" value="HAMP_dom"/>
</dbReference>
<evidence type="ECO:0000259" key="6">
    <source>
        <dbReference type="PROSITE" id="PS50111"/>
    </source>
</evidence>
<evidence type="ECO:0000256" key="5">
    <source>
        <dbReference type="SAM" id="Phobius"/>
    </source>
</evidence>
<accession>A0A0Q3I8P7</accession>
<comment type="caution">
    <text evidence="8">The sequence shown here is derived from an EMBL/GenBank/DDBJ whole genome shotgun (WGS) entry which is preliminary data.</text>
</comment>
<keyword evidence="5" id="KW-1133">Transmembrane helix</keyword>
<dbReference type="FunFam" id="1.10.287.950:FF:000001">
    <property type="entry name" value="Methyl-accepting chemotaxis sensory transducer"/>
    <property type="match status" value="1"/>
</dbReference>
<dbReference type="PANTHER" id="PTHR43531">
    <property type="entry name" value="PROTEIN ICFG"/>
    <property type="match status" value="1"/>
</dbReference>
<keyword evidence="5" id="KW-0812">Transmembrane</keyword>
<gene>
    <name evidence="8" type="ORF">ARD30_02920</name>
</gene>
<protein>
    <recommendedName>
        <fullName evidence="10">Methyl-accepting chemotaxis protein</fullName>
    </recommendedName>
</protein>
<evidence type="ECO:0000313" key="9">
    <source>
        <dbReference type="Proteomes" id="UP000051562"/>
    </source>
</evidence>
<keyword evidence="5" id="KW-0472">Membrane</keyword>
<dbReference type="Pfam" id="PF00672">
    <property type="entry name" value="HAMP"/>
    <property type="match status" value="1"/>
</dbReference>
<dbReference type="Gene3D" id="1.10.8.500">
    <property type="entry name" value="HAMP domain in histidine kinase"/>
    <property type="match status" value="1"/>
</dbReference>
<dbReference type="GO" id="GO:0007165">
    <property type="term" value="P:signal transduction"/>
    <property type="evidence" value="ECO:0007669"/>
    <property type="project" value="UniProtKB-KW"/>
</dbReference>
<keyword evidence="4" id="KW-0807">Transducer</keyword>
<evidence type="ECO:0000256" key="3">
    <source>
        <dbReference type="ARBA" id="ARBA00029447"/>
    </source>
</evidence>
<feature type="domain" description="HAMP" evidence="7">
    <location>
        <begin position="275"/>
        <end position="319"/>
    </location>
</feature>
<evidence type="ECO:0000256" key="2">
    <source>
        <dbReference type="ARBA" id="ARBA00022481"/>
    </source>
</evidence>
<dbReference type="GO" id="GO:0004888">
    <property type="term" value="F:transmembrane signaling receptor activity"/>
    <property type="evidence" value="ECO:0007669"/>
    <property type="project" value="TreeGrafter"/>
</dbReference>
<dbReference type="SMART" id="SM00283">
    <property type="entry name" value="MA"/>
    <property type="match status" value="1"/>
</dbReference>
<organism evidence="8 9">
    <name type="scientific">Bosea thiooxidans</name>
    <dbReference type="NCBI Taxonomy" id="53254"/>
    <lineage>
        <taxon>Bacteria</taxon>
        <taxon>Pseudomonadati</taxon>
        <taxon>Pseudomonadota</taxon>
        <taxon>Alphaproteobacteria</taxon>
        <taxon>Hyphomicrobiales</taxon>
        <taxon>Boseaceae</taxon>
        <taxon>Bosea</taxon>
    </lineage>
</organism>
<name>A0A0Q3I8P7_9HYPH</name>
<dbReference type="InterPro" id="IPR051310">
    <property type="entry name" value="MCP_chemotaxis"/>
</dbReference>
<dbReference type="GO" id="GO:0005886">
    <property type="term" value="C:plasma membrane"/>
    <property type="evidence" value="ECO:0007669"/>
    <property type="project" value="TreeGrafter"/>
</dbReference>
<feature type="domain" description="Methyl-accepting transducer" evidence="6">
    <location>
        <begin position="324"/>
        <end position="553"/>
    </location>
</feature>
<evidence type="ECO:0000313" key="8">
    <source>
        <dbReference type="EMBL" id="KQK31375.1"/>
    </source>
</evidence>
<dbReference type="GO" id="GO:0006935">
    <property type="term" value="P:chemotaxis"/>
    <property type="evidence" value="ECO:0007669"/>
    <property type="project" value="TreeGrafter"/>
</dbReference>
<proteinExistence type="inferred from homology"/>
<sequence length="580" mass="61823">MDQSAGADQGGRGEIAFQTGKLSQPLFRVMHRGVELQQIFGRQFETFAPTVHIAQYKSFLASDDVQLINRVRPVLLDAAFDKLDPKDAAGWTKADQARRAFWLKEIEAMRGSLAAQTTELLDSAYRSFLVYTATSVAIILLAVGLAAYVSRVIRSLFGQLASSMTHIAEGTLETVVPFAGRADEIGRMAAALDVFRSNALKVREREVEERAELRARAERAQVMSAVVESVSGVVQRAADGDFSGRVQIKADDPALTALIDGINQINIVVDEATGEFERVLTAIAEGDLTLDVRRDYGGRLDQLKSAINATANTLGTAVGTIQQTAHEVQTSSTEIKTGADDLARRTEQQAVSLEETAATTEQLAASVKSTARSSKSVVTDAQAARSVASEGGMVITQAVSAMSQIEATAIRVAAITNVIEEIAFQTNLLALNAAVEAARAGDAGRGFAVVAAEVRTLAQRAADAAKDIGTLIASSTVEVEQGVKLVREAGDTLTRIVEASSRVVETISQIAVACDEQASGIDEVSQVVAHMDEMTQQNAALSEQSSASALALAGQIERLNDLVTRFRTSSAERVKIWRAA</sequence>
<keyword evidence="2" id="KW-0488">Methylation</keyword>
<dbReference type="PANTHER" id="PTHR43531:SF14">
    <property type="entry name" value="METHYL-ACCEPTING CHEMOTAXIS PROTEIN I-RELATED"/>
    <property type="match status" value="1"/>
</dbReference>
<reference evidence="8 9" key="1">
    <citation type="submission" date="2015-10" db="EMBL/GenBank/DDBJ databases">
        <title>Draft genome of Bosea thiooxidans.</title>
        <authorList>
            <person name="Wang X."/>
        </authorList>
    </citation>
    <scope>NUCLEOTIDE SEQUENCE [LARGE SCALE GENOMIC DNA]</scope>
    <source>
        <strain evidence="8 9">CGMCC 9174</strain>
    </source>
</reference>
<dbReference type="InterPro" id="IPR004089">
    <property type="entry name" value="MCPsignal_dom"/>
</dbReference>
<comment type="similarity">
    <text evidence="3">Belongs to the methyl-accepting chemotaxis (MCP) protein family.</text>
</comment>
<dbReference type="Proteomes" id="UP000051562">
    <property type="component" value="Unassembled WGS sequence"/>
</dbReference>
<evidence type="ECO:0008006" key="10">
    <source>
        <dbReference type="Google" id="ProtNLM"/>
    </source>
</evidence>
<evidence type="ECO:0000259" key="7">
    <source>
        <dbReference type="PROSITE" id="PS50885"/>
    </source>
</evidence>
<comment type="subcellular location">
    <subcellularLocation>
        <location evidence="1">Membrane</location>
    </subcellularLocation>
</comment>
<dbReference type="Gene3D" id="1.10.287.950">
    <property type="entry name" value="Methyl-accepting chemotaxis protein"/>
    <property type="match status" value="1"/>
</dbReference>
<dbReference type="SMART" id="SM00304">
    <property type="entry name" value="HAMP"/>
    <property type="match status" value="2"/>
</dbReference>
<feature type="domain" description="HAMP" evidence="7">
    <location>
        <begin position="159"/>
        <end position="204"/>
    </location>
</feature>
<dbReference type="PROSITE" id="PS50111">
    <property type="entry name" value="CHEMOTAXIS_TRANSDUC_2"/>
    <property type="match status" value="1"/>
</dbReference>
<feature type="transmembrane region" description="Helical" evidence="5">
    <location>
        <begin position="128"/>
        <end position="149"/>
    </location>
</feature>
<dbReference type="EMBL" id="LMAR01000023">
    <property type="protein sequence ID" value="KQK31375.1"/>
    <property type="molecule type" value="Genomic_DNA"/>
</dbReference>